<organism evidence="6 7">
    <name type="scientific">Tolypothrix tenuis PCC 7101</name>
    <dbReference type="NCBI Taxonomy" id="231146"/>
    <lineage>
        <taxon>Bacteria</taxon>
        <taxon>Bacillati</taxon>
        <taxon>Cyanobacteriota</taxon>
        <taxon>Cyanophyceae</taxon>
        <taxon>Nostocales</taxon>
        <taxon>Tolypothrichaceae</taxon>
        <taxon>Tolypothrix</taxon>
    </lineage>
</organism>
<keyword evidence="7" id="KW-1185">Reference proteome</keyword>
<dbReference type="InterPro" id="IPR009057">
    <property type="entry name" value="Homeodomain-like_sf"/>
</dbReference>
<dbReference type="PANTHER" id="PTHR47506:SF1">
    <property type="entry name" value="HTH-TYPE TRANSCRIPTIONAL REGULATOR YJDC"/>
    <property type="match status" value="1"/>
</dbReference>
<sequence>MPKETYIPCLLQLFRQYGYDGATLAKISEATGLGKASLYHHFPGGKDEMVEAVLDYLERWLVENILPSLQSEGDAVTKLQRMCDRLNELYEGGKQPCLFAILLLGSARDVFHRKVQELFQGWIDAIASVLIEAGMDKELAKQRAEDAAIAIQGSLILSQGLENSAPFQRVIQQLPKELCRVVPI</sequence>
<dbReference type="InterPro" id="IPR054156">
    <property type="entry name" value="YxaF_TetR_C"/>
</dbReference>
<feature type="DNA-binding region" description="H-T-H motif" evidence="4">
    <location>
        <begin position="23"/>
        <end position="42"/>
    </location>
</feature>
<keyword evidence="2 4" id="KW-0238">DNA-binding</keyword>
<evidence type="ECO:0000256" key="3">
    <source>
        <dbReference type="ARBA" id="ARBA00023163"/>
    </source>
</evidence>
<keyword evidence="3" id="KW-0804">Transcription</keyword>
<name>A0A1Z4MYG5_9CYAN</name>
<proteinExistence type="predicted"/>
<evidence type="ECO:0000256" key="4">
    <source>
        <dbReference type="PROSITE-ProRule" id="PRU00335"/>
    </source>
</evidence>
<dbReference type="InterPro" id="IPR001647">
    <property type="entry name" value="HTH_TetR"/>
</dbReference>
<dbReference type="PANTHER" id="PTHR47506">
    <property type="entry name" value="TRANSCRIPTIONAL REGULATORY PROTEIN"/>
    <property type="match status" value="1"/>
</dbReference>
<dbReference type="GO" id="GO:0003677">
    <property type="term" value="F:DNA binding"/>
    <property type="evidence" value="ECO:0007669"/>
    <property type="project" value="UniProtKB-UniRule"/>
</dbReference>
<evidence type="ECO:0000256" key="2">
    <source>
        <dbReference type="ARBA" id="ARBA00023125"/>
    </source>
</evidence>
<dbReference type="Pfam" id="PF00440">
    <property type="entry name" value="TetR_N"/>
    <property type="match status" value="1"/>
</dbReference>
<dbReference type="Proteomes" id="UP000218785">
    <property type="component" value="Chromosome"/>
</dbReference>
<dbReference type="AlphaFoldDB" id="A0A1Z4MYG5"/>
<gene>
    <name evidence="6" type="ORF">NIES37_24620</name>
</gene>
<dbReference type="SUPFAM" id="SSF46689">
    <property type="entry name" value="Homeodomain-like"/>
    <property type="match status" value="1"/>
</dbReference>
<feature type="domain" description="HTH tetR-type" evidence="5">
    <location>
        <begin position="1"/>
        <end position="60"/>
    </location>
</feature>
<dbReference type="Pfam" id="PF21993">
    <property type="entry name" value="TetR_C_13_2"/>
    <property type="match status" value="1"/>
</dbReference>
<dbReference type="PROSITE" id="PS50977">
    <property type="entry name" value="HTH_TETR_2"/>
    <property type="match status" value="1"/>
</dbReference>
<keyword evidence="1" id="KW-0805">Transcription regulation</keyword>
<accession>A0A1Z4MYG5</accession>
<dbReference type="SUPFAM" id="SSF48498">
    <property type="entry name" value="Tetracyclin repressor-like, C-terminal domain"/>
    <property type="match status" value="1"/>
</dbReference>
<dbReference type="InterPro" id="IPR036271">
    <property type="entry name" value="Tet_transcr_reg_TetR-rel_C_sf"/>
</dbReference>
<dbReference type="RefSeq" id="WP_096575959.1">
    <property type="nucleotide sequence ID" value="NZ_CAWNJS010000001.1"/>
</dbReference>
<dbReference type="KEGG" id="ttq:NIES37_24620"/>
<evidence type="ECO:0000313" key="7">
    <source>
        <dbReference type="Proteomes" id="UP000218785"/>
    </source>
</evidence>
<evidence type="ECO:0000313" key="6">
    <source>
        <dbReference type="EMBL" id="BAY98512.1"/>
    </source>
</evidence>
<evidence type="ECO:0000256" key="1">
    <source>
        <dbReference type="ARBA" id="ARBA00023015"/>
    </source>
</evidence>
<evidence type="ECO:0000259" key="5">
    <source>
        <dbReference type="PROSITE" id="PS50977"/>
    </source>
</evidence>
<protein>
    <submittedName>
        <fullName evidence="6">TetR family transcriptional regulator</fullName>
    </submittedName>
</protein>
<dbReference type="Gene3D" id="1.10.357.10">
    <property type="entry name" value="Tetracycline Repressor, domain 2"/>
    <property type="match status" value="1"/>
</dbReference>
<reference evidence="6 7" key="1">
    <citation type="submission" date="2017-06" db="EMBL/GenBank/DDBJ databases">
        <title>Genome sequencing of cyanobaciteial culture collection at National Institute for Environmental Studies (NIES).</title>
        <authorList>
            <person name="Hirose Y."/>
            <person name="Shimura Y."/>
            <person name="Fujisawa T."/>
            <person name="Nakamura Y."/>
            <person name="Kawachi M."/>
        </authorList>
    </citation>
    <scope>NUCLEOTIDE SEQUENCE [LARGE SCALE GENOMIC DNA]</scope>
    <source>
        <strain evidence="6 7">NIES-37</strain>
    </source>
</reference>
<dbReference type="EMBL" id="AP018248">
    <property type="protein sequence ID" value="BAY98512.1"/>
    <property type="molecule type" value="Genomic_DNA"/>
</dbReference>